<keyword evidence="4 9" id="KW-0732">Signal</keyword>
<dbReference type="PANTHER" id="PTHR11022:SF41">
    <property type="entry name" value="PEPTIDOGLYCAN-RECOGNITION PROTEIN LC-RELATED"/>
    <property type="match status" value="1"/>
</dbReference>
<evidence type="ECO:0000313" key="12">
    <source>
        <dbReference type="EMBL" id="PZC75970.1"/>
    </source>
</evidence>
<dbReference type="FunFam" id="3.40.80.10:FF:000001">
    <property type="entry name" value="Peptidoglycan recognition protein 1"/>
    <property type="match status" value="1"/>
</dbReference>
<dbReference type="Gene3D" id="3.40.80.10">
    <property type="entry name" value="Peptidoglycan recognition protein-like"/>
    <property type="match status" value="1"/>
</dbReference>
<dbReference type="InterPro" id="IPR002502">
    <property type="entry name" value="Amidase_domain"/>
</dbReference>
<feature type="disulfide bond" evidence="8">
    <location>
        <begin position="58"/>
        <end position="64"/>
    </location>
</feature>
<feature type="signal peptide" evidence="9">
    <location>
        <begin position="1"/>
        <end position="17"/>
    </location>
</feature>
<dbReference type="Proteomes" id="UP000249218">
    <property type="component" value="Unassembled WGS sequence"/>
</dbReference>
<feature type="chain" id="PRO_5015974944" description="Peptidoglycan-recognition protein" evidence="9">
    <location>
        <begin position="18"/>
        <end position="192"/>
    </location>
</feature>
<dbReference type="SUPFAM" id="SSF55846">
    <property type="entry name" value="N-acetylmuramoyl-L-alanine amidase-like"/>
    <property type="match status" value="1"/>
</dbReference>
<evidence type="ECO:0000256" key="1">
    <source>
        <dbReference type="ARBA" id="ARBA00007553"/>
    </source>
</evidence>
<protein>
    <recommendedName>
        <fullName evidence="7">Peptidoglycan-recognition protein</fullName>
    </recommendedName>
</protein>
<dbReference type="CDD" id="cd06583">
    <property type="entry name" value="PGRP"/>
    <property type="match status" value="1"/>
</dbReference>
<dbReference type="GO" id="GO:0042834">
    <property type="term" value="F:peptidoglycan binding"/>
    <property type="evidence" value="ECO:0007669"/>
    <property type="project" value="InterPro"/>
</dbReference>
<dbReference type="InterPro" id="IPR017331">
    <property type="entry name" value="Peptidoglycan_recognition"/>
</dbReference>
<dbReference type="GO" id="GO:0009253">
    <property type="term" value="P:peptidoglycan catabolic process"/>
    <property type="evidence" value="ECO:0007669"/>
    <property type="project" value="InterPro"/>
</dbReference>
<dbReference type="Pfam" id="PF01510">
    <property type="entry name" value="Amidase_2"/>
    <property type="match status" value="1"/>
</dbReference>
<keyword evidence="13" id="KW-1185">Reference proteome</keyword>
<dbReference type="InterPro" id="IPR036505">
    <property type="entry name" value="Amidase/PGRP_sf"/>
</dbReference>
<comment type="subunit">
    <text evidence="2">Monomer.</text>
</comment>
<accession>A0A2W1BT81</accession>
<keyword evidence="5 7" id="KW-0391">Immunity</keyword>
<dbReference type="SMART" id="SM00701">
    <property type="entry name" value="PGRP"/>
    <property type="match status" value="1"/>
</dbReference>
<evidence type="ECO:0000313" key="13">
    <source>
        <dbReference type="Proteomes" id="UP000249218"/>
    </source>
</evidence>
<feature type="domain" description="N-acetylmuramoyl-L-alanine amidase" evidence="10">
    <location>
        <begin position="33"/>
        <end position="170"/>
    </location>
</feature>
<evidence type="ECO:0000259" key="10">
    <source>
        <dbReference type="SMART" id="SM00644"/>
    </source>
</evidence>
<sequence length="192" mass="21292">MRSILFVLLIVKLTVESKDGNCGVIPITEWGGSSLLREETLANPVDIVVIQHTVVPECVSDEDCEKAANGIRSYHINTRGFTDIGQSFLIGGNGRVYEGAGWHHVGAHTLGYNRRAVGISFIGDFRTKIPSPLALKALRSLLACGVQNKYLAEDYYLVGHRQLSQTDSPGEMLQKHVEMWPHWLDHAKEVLN</sequence>
<evidence type="ECO:0000256" key="3">
    <source>
        <dbReference type="ARBA" id="ARBA00022588"/>
    </source>
</evidence>
<comment type="similarity">
    <text evidence="1 7">Belongs to the N-acetylmuramoyl-L-alanine amidase 2 family.</text>
</comment>
<keyword evidence="3 7" id="KW-0399">Innate immunity</keyword>
<organism evidence="12 13">
    <name type="scientific">Helicoverpa armigera</name>
    <name type="common">Cotton bollworm</name>
    <name type="synonym">Heliothis armigera</name>
    <dbReference type="NCBI Taxonomy" id="29058"/>
    <lineage>
        <taxon>Eukaryota</taxon>
        <taxon>Metazoa</taxon>
        <taxon>Ecdysozoa</taxon>
        <taxon>Arthropoda</taxon>
        <taxon>Hexapoda</taxon>
        <taxon>Insecta</taxon>
        <taxon>Pterygota</taxon>
        <taxon>Neoptera</taxon>
        <taxon>Endopterygota</taxon>
        <taxon>Lepidoptera</taxon>
        <taxon>Glossata</taxon>
        <taxon>Ditrysia</taxon>
        <taxon>Noctuoidea</taxon>
        <taxon>Noctuidae</taxon>
        <taxon>Heliothinae</taxon>
        <taxon>Helicoverpa</taxon>
    </lineage>
</organism>
<dbReference type="SMART" id="SM00644">
    <property type="entry name" value="Ami_2"/>
    <property type="match status" value="1"/>
</dbReference>
<evidence type="ECO:0000256" key="2">
    <source>
        <dbReference type="ARBA" id="ARBA00011245"/>
    </source>
</evidence>
<dbReference type="AlphaFoldDB" id="A0A2W1BT81"/>
<evidence type="ECO:0000256" key="8">
    <source>
        <dbReference type="PIRSR" id="PIRSR037945-1"/>
    </source>
</evidence>
<evidence type="ECO:0000256" key="7">
    <source>
        <dbReference type="PIRNR" id="PIRNR037945"/>
    </source>
</evidence>
<dbReference type="GO" id="GO:0045087">
    <property type="term" value="P:innate immune response"/>
    <property type="evidence" value="ECO:0007669"/>
    <property type="project" value="UniProtKB-KW"/>
</dbReference>
<dbReference type="EMBL" id="KZ149974">
    <property type="protein sequence ID" value="PZC75970.1"/>
    <property type="molecule type" value="Genomic_DNA"/>
</dbReference>
<evidence type="ECO:0000256" key="6">
    <source>
        <dbReference type="ARBA" id="ARBA00023157"/>
    </source>
</evidence>
<evidence type="ECO:0000256" key="5">
    <source>
        <dbReference type="ARBA" id="ARBA00022859"/>
    </source>
</evidence>
<reference evidence="12 13" key="1">
    <citation type="journal article" date="2017" name="BMC Biol.">
        <title>Genomic innovations, transcriptional plasticity and gene loss underlying the evolution and divergence of two highly polyphagous and invasive Helicoverpa pest species.</title>
        <authorList>
            <person name="Pearce S.L."/>
            <person name="Clarke D.F."/>
            <person name="East P.D."/>
            <person name="Elfekih S."/>
            <person name="Gordon K.H."/>
            <person name="Jermiin L.S."/>
            <person name="McGaughran A."/>
            <person name="Oakeshott J.G."/>
            <person name="Papanikolaou A."/>
            <person name="Perera O.P."/>
            <person name="Rane R.V."/>
            <person name="Richards S."/>
            <person name="Tay W.T."/>
            <person name="Walsh T.K."/>
            <person name="Anderson A."/>
            <person name="Anderson C.J."/>
            <person name="Asgari S."/>
            <person name="Board P.G."/>
            <person name="Bretschneider A."/>
            <person name="Campbell P.M."/>
            <person name="Chertemps T."/>
            <person name="Christeller J.T."/>
            <person name="Coppin C.W."/>
            <person name="Downes S.J."/>
            <person name="Duan G."/>
            <person name="Farnsworth C.A."/>
            <person name="Good R.T."/>
            <person name="Han L.B."/>
            <person name="Han Y.C."/>
            <person name="Hatje K."/>
            <person name="Horne I."/>
            <person name="Huang Y.P."/>
            <person name="Hughes D.S."/>
            <person name="Jacquin-Joly E."/>
            <person name="James W."/>
            <person name="Jhangiani S."/>
            <person name="Kollmar M."/>
            <person name="Kuwar S.S."/>
            <person name="Li S."/>
            <person name="Liu N.Y."/>
            <person name="Maibeche M.T."/>
            <person name="Miller J.R."/>
            <person name="Montagne N."/>
            <person name="Perry T."/>
            <person name="Qu J."/>
            <person name="Song S.V."/>
            <person name="Sutton G.G."/>
            <person name="Vogel H."/>
            <person name="Walenz B.P."/>
            <person name="Xu W."/>
            <person name="Zhang H.J."/>
            <person name="Zou Z."/>
            <person name="Batterham P."/>
            <person name="Edwards O.R."/>
            <person name="Feyereisen R."/>
            <person name="Gibbs R.A."/>
            <person name="Heckel D.G."/>
            <person name="McGrath A."/>
            <person name="Robin C."/>
            <person name="Scherer S.E."/>
            <person name="Worley K.C."/>
            <person name="Wu Y.D."/>
        </authorList>
    </citation>
    <scope>NUCLEOTIDE SEQUENCE [LARGE SCALE GENOMIC DNA]</scope>
    <source>
        <strain evidence="12">Harm_GR_Male_#8</strain>
        <tissue evidence="12">Whole organism</tissue>
    </source>
</reference>
<name>A0A2W1BT81_HELAM</name>
<evidence type="ECO:0000256" key="9">
    <source>
        <dbReference type="SAM" id="SignalP"/>
    </source>
</evidence>
<dbReference type="OrthoDB" id="10001926at2759"/>
<feature type="disulfide bond" evidence="8">
    <location>
        <begin position="22"/>
        <end position="144"/>
    </location>
</feature>
<feature type="domain" description="Peptidoglycan recognition protein family" evidence="11">
    <location>
        <begin position="22"/>
        <end position="164"/>
    </location>
</feature>
<dbReference type="GO" id="GO:0008745">
    <property type="term" value="F:N-acetylmuramoyl-L-alanine amidase activity"/>
    <property type="evidence" value="ECO:0007669"/>
    <property type="project" value="InterPro"/>
</dbReference>
<proteinExistence type="inferred from homology"/>
<dbReference type="InterPro" id="IPR015510">
    <property type="entry name" value="PGRP"/>
</dbReference>
<keyword evidence="6 8" id="KW-1015">Disulfide bond</keyword>
<dbReference type="InterPro" id="IPR006619">
    <property type="entry name" value="PGRP_domain_met/bac"/>
</dbReference>
<dbReference type="GO" id="GO:0008270">
    <property type="term" value="F:zinc ion binding"/>
    <property type="evidence" value="ECO:0007669"/>
    <property type="project" value="InterPro"/>
</dbReference>
<dbReference type="PANTHER" id="PTHR11022">
    <property type="entry name" value="PEPTIDOGLYCAN RECOGNITION PROTEIN"/>
    <property type="match status" value="1"/>
</dbReference>
<evidence type="ECO:0000259" key="11">
    <source>
        <dbReference type="SMART" id="SM00701"/>
    </source>
</evidence>
<dbReference type="PIRSF" id="PIRSF037945">
    <property type="entry name" value="PGRPs"/>
    <property type="match status" value="1"/>
</dbReference>
<gene>
    <name evidence="12" type="primary">HaOG205263</name>
    <name evidence="12" type="ORF">B5X24_HaOG205263</name>
</gene>
<evidence type="ECO:0000256" key="4">
    <source>
        <dbReference type="ARBA" id="ARBA00022729"/>
    </source>
</evidence>